<accession>A0A916YJU1</accession>
<feature type="signal peptide" evidence="1">
    <location>
        <begin position="1"/>
        <end position="20"/>
    </location>
</feature>
<comment type="caution">
    <text evidence="2">The sequence shown here is derived from an EMBL/GenBank/DDBJ whole genome shotgun (WGS) entry which is preliminary data.</text>
</comment>
<dbReference type="AlphaFoldDB" id="A0A916YJU1"/>
<keyword evidence="3" id="KW-1185">Reference proteome</keyword>
<dbReference type="RefSeq" id="WP_188764953.1">
    <property type="nucleotide sequence ID" value="NZ_BMKK01000002.1"/>
</dbReference>
<name>A0A916YJU1_9BACT</name>
<organism evidence="2 3">
    <name type="scientific">Emticicia aquatilis</name>
    <dbReference type="NCBI Taxonomy" id="1537369"/>
    <lineage>
        <taxon>Bacteria</taxon>
        <taxon>Pseudomonadati</taxon>
        <taxon>Bacteroidota</taxon>
        <taxon>Cytophagia</taxon>
        <taxon>Cytophagales</taxon>
        <taxon>Leadbetterellaceae</taxon>
        <taxon>Emticicia</taxon>
    </lineage>
</organism>
<reference evidence="2" key="2">
    <citation type="submission" date="2020-09" db="EMBL/GenBank/DDBJ databases">
        <authorList>
            <person name="Sun Q."/>
            <person name="Zhou Y."/>
        </authorList>
    </citation>
    <scope>NUCLEOTIDE SEQUENCE</scope>
    <source>
        <strain evidence="2">CGMCC 1.15958</strain>
    </source>
</reference>
<evidence type="ECO:0000313" key="3">
    <source>
        <dbReference type="Proteomes" id="UP000609064"/>
    </source>
</evidence>
<proteinExistence type="predicted"/>
<feature type="chain" id="PRO_5038055381" evidence="1">
    <location>
        <begin position="21"/>
        <end position="151"/>
    </location>
</feature>
<dbReference type="Proteomes" id="UP000609064">
    <property type="component" value="Unassembled WGS sequence"/>
</dbReference>
<gene>
    <name evidence="2" type="ORF">GCM10011514_10130</name>
</gene>
<sequence>MKNTFAIFAFFFIASLSVFAQKTTVMIPKVDYKGHIYYEKKQIGSLNSKGGLDQNGKAVTKVDANGNIVDMNNKVIGKAPKNGTFVYYINGTEENYTIGKPTHTGMCEVKNAKGEVVMLLHNNYKQQAACAVHCLYENHCMPSDKMAEHKH</sequence>
<reference evidence="2" key="1">
    <citation type="journal article" date="2014" name="Int. J. Syst. Evol. Microbiol.">
        <title>Complete genome sequence of Corynebacterium casei LMG S-19264T (=DSM 44701T), isolated from a smear-ripened cheese.</title>
        <authorList>
            <consortium name="US DOE Joint Genome Institute (JGI-PGF)"/>
            <person name="Walter F."/>
            <person name="Albersmeier A."/>
            <person name="Kalinowski J."/>
            <person name="Ruckert C."/>
        </authorList>
    </citation>
    <scope>NUCLEOTIDE SEQUENCE</scope>
    <source>
        <strain evidence="2">CGMCC 1.15958</strain>
    </source>
</reference>
<evidence type="ECO:0000313" key="2">
    <source>
        <dbReference type="EMBL" id="GGD48115.1"/>
    </source>
</evidence>
<evidence type="ECO:0000256" key="1">
    <source>
        <dbReference type="SAM" id="SignalP"/>
    </source>
</evidence>
<protein>
    <submittedName>
        <fullName evidence="2">Uncharacterized protein</fullName>
    </submittedName>
</protein>
<keyword evidence="1" id="KW-0732">Signal</keyword>
<dbReference type="EMBL" id="BMKK01000002">
    <property type="protein sequence ID" value="GGD48115.1"/>
    <property type="molecule type" value="Genomic_DNA"/>
</dbReference>